<dbReference type="OrthoDB" id="2187496at2759"/>
<dbReference type="InterPro" id="IPR001478">
    <property type="entry name" value="PDZ"/>
</dbReference>
<organism evidence="6 7">
    <name type="scientific">Geospiza fortis</name>
    <name type="common">Medium ground-finch</name>
    <dbReference type="NCBI Taxonomy" id="48883"/>
    <lineage>
        <taxon>Eukaryota</taxon>
        <taxon>Metazoa</taxon>
        <taxon>Chordata</taxon>
        <taxon>Craniata</taxon>
        <taxon>Vertebrata</taxon>
        <taxon>Euteleostomi</taxon>
        <taxon>Archelosauria</taxon>
        <taxon>Archosauria</taxon>
        <taxon>Dinosauria</taxon>
        <taxon>Saurischia</taxon>
        <taxon>Theropoda</taxon>
        <taxon>Coelurosauria</taxon>
        <taxon>Aves</taxon>
        <taxon>Neognathae</taxon>
        <taxon>Neoaves</taxon>
        <taxon>Telluraves</taxon>
        <taxon>Australaves</taxon>
        <taxon>Passeriformes</taxon>
        <taxon>Thraupidae</taxon>
        <taxon>Geospiza</taxon>
    </lineage>
</organism>
<dbReference type="GO" id="GO:0043113">
    <property type="term" value="P:receptor clustering"/>
    <property type="evidence" value="ECO:0007669"/>
    <property type="project" value="TreeGrafter"/>
</dbReference>
<comment type="similarity">
    <text evidence="1">Belongs to the LAP (LRR and PDZ) protein family.</text>
</comment>
<dbReference type="Proteomes" id="UP000504602">
    <property type="component" value="Unplaced"/>
</dbReference>
<dbReference type="GO" id="GO:0098609">
    <property type="term" value="P:cell-cell adhesion"/>
    <property type="evidence" value="ECO:0007669"/>
    <property type="project" value="TreeGrafter"/>
</dbReference>
<proteinExistence type="inferred from homology"/>
<dbReference type="PROSITE" id="PS50106">
    <property type="entry name" value="PDZ"/>
    <property type="match status" value="1"/>
</dbReference>
<dbReference type="PANTHER" id="PTHR23119">
    <property type="entry name" value="DISCS LARGE"/>
    <property type="match status" value="1"/>
</dbReference>
<dbReference type="InterPro" id="IPR036034">
    <property type="entry name" value="PDZ_sf"/>
</dbReference>
<dbReference type="Pfam" id="PF00595">
    <property type="entry name" value="PDZ"/>
    <property type="match status" value="1"/>
</dbReference>
<dbReference type="Gene3D" id="2.30.42.10">
    <property type="match status" value="1"/>
</dbReference>
<evidence type="ECO:0000313" key="7">
    <source>
        <dbReference type="RefSeq" id="XP_030919948.1"/>
    </source>
</evidence>
<dbReference type="FunFam" id="2.30.42.10:FF:000036">
    <property type="entry name" value="Erbin isoform 7"/>
    <property type="match status" value="1"/>
</dbReference>
<dbReference type="CDD" id="cd06749">
    <property type="entry name" value="PDZ_densin_erbin-like"/>
    <property type="match status" value="1"/>
</dbReference>
<dbReference type="GO" id="GO:0010976">
    <property type="term" value="P:positive regulation of neuron projection development"/>
    <property type="evidence" value="ECO:0007669"/>
    <property type="project" value="TreeGrafter"/>
</dbReference>
<evidence type="ECO:0000256" key="4">
    <source>
        <dbReference type="ARBA" id="ARBA00022737"/>
    </source>
</evidence>
<reference evidence="7" key="1">
    <citation type="submission" date="2025-08" db="UniProtKB">
        <authorList>
            <consortium name="RefSeq"/>
        </authorList>
    </citation>
    <scope>IDENTIFICATION</scope>
</reference>
<dbReference type="AlphaFoldDB" id="A0A8N5EZ10"/>
<dbReference type="GO" id="GO:0045211">
    <property type="term" value="C:postsynaptic membrane"/>
    <property type="evidence" value="ECO:0007669"/>
    <property type="project" value="TreeGrafter"/>
</dbReference>
<gene>
    <name evidence="7" type="primary">TAX1BP3</name>
</gene>
<dbReference type="GO" id="GO:0045197">
    <property type="term" value="P:establishment or maintenance of epithelial cell apical/basal polarity"/>
    <property type="evidence" value="ECO:0007669"/>
    <property type="project" value="TreeGrafter"/>
</dbReference>
<dbReference type="PANTHER" id="PTHR23119:SF48">
    <property type="entry name" value="LEUCINE-RICH REPEAT-CONTAINING PROTEIN 7"/>
    <property type="match status" value="1"/>
</dbReference>
<keyword evidence="3" id="KW-0433">Leucine-rich repeat</keyword>
<evidence type="ECO:0000256" key="2">
    <source>
        <dbReference type="ARBA" id="ARBA00022553"/>
    </source>
</evidence>
<evidence type="ECO:0000256" key="3">
    <source>
        <dbReference type="ARBA" id="ARBA00022614"/>
    </source>
</evidence>
<keyword evidence="4" id="KW-0677">Repeat</keyword>
<accession>A0A8N5EZ10</accession>
<dbReference type="GO" id="GO:0043194">
    <property type="term" value="C:axon initial segment"/>
    <property type="evidence" value="ECO:0007669"/>
    <property type="project" value="TreeGrafter"/>
</dbReference>
<dbReference type="SUPFAM" id="SSF50156">
    <property type="entry name" value="PDZ domain-like"/>
    <property type="match status" value="1"/>
</dbReference>
<name>A0A8N5EZ10_GEOFO</name>
<evidence type="ECO:0000313" key="6">
    <source>
        <dbReference type="Proteomes" id="UP000504602"/>
    </source>
</evidence>
<dbReference type="CTD" id="30851"/>
<dbReference type="InterPro" id="IPR050614">
    <property type="entry name" value="Synaptic_Scaffolding_LAP-MAGUK"/>
</dbReference>
<dbReference type="GO" id="GO:0005912">
    <property type="term" value="C:adherens junction"/>
    <property type="evidence" value="ECO:0007669"/>
    <property type="project" value="TreeGrafter"/>
</dbReference>
<protein>
    <submittedName>
        <fullName evidence="7">Tax1-binding protein 3</fullName>
    </submittedName>
</protein>
<dbReference type="GO" id="GO:0019901">
    <property type="term" value="F:protein kinase binding"/>
    <property type="evidence" value="ECO:0007669"/>
    <property type="project" value="TreeGrafter"/>
</dbReference>
<feature type="domain" description="PDZ" evidence="5">
    <location>
        <begin position="38"/>
        <end position="128"/>
    </location>
</feature>
<dbReference type="GeneID" id="115948847"/>
<dbReference type="SMART" id="SM00228">
    <property type="entry name" value="PDZ"/>
    <property type="match status" value="1"/>
</dbReference>
<keyword evidence="6" id="KW-1185">Reference proteome</keyword>
<keyword evidence="2" id="KW-0597">Phosphoprotein</keyword>
<dbReference type="GO" id="GO:0098968">
    <property type="term" value="P:neurotransmitter receptor transport postsynaptic membrane to endosome"/>
    <property type="evidence" value="ECO:0007669"/>
    <property type="project" value="TreeGrafter"/>
</dbReference>
<dbReference type="RefSeq" id="XP_030919948.1">
    <property type="nucleotide sequence ID" value="XM_031064088.1"/>
</dbReference>
<sequence>MEPPEQLLPHIPDVQSLLGEDVLTPAQGTATKISELIFIFCVRIEKNPGLGFSISGGISGQGNPFKPSDKGIFVTRVQPDGPASSLLQPGDKILQANGHSFVHLEHEKAVLLLKSFQNTVDLVIQRELTV</sequence>
<evidence type="ECO:0000256" key="1">
    <source>
        <dbReference type="ARBA" id="ARBA00007772"/>
    </source>
</evidence>
<dbReference type="GO" id="GO:0098887">
    <property type="term" value="P:neurotransmitter receptor transport, endosome to postsynaptic membrane"/>
    <property type="evidence" value="ECO:0007669"/>
    <property type="project" value="TreeGrafter"/>
</dbReference>
<evidence type="ECO:0000259" key="5">
    <source>
        <dbReference type="PROSITE" id="PS50106"/>
    </source>
</evidence>
<dbReference type="GO" id="GO:0016323">
    <property type="term" value="C:basolateral plasma membrane"/>
    <property type="evidence" value="ECO:0007669"/>
    <property type="project" value="TreeGrafter"/>
</dbReference>
<dbReference type="GO" id="GO:0014069">
    <property type="term" value="C:postsynaptic density"/>
    <property type="evidence" value="ECO:0007669"/>
    <property type="project" value="TreeGrafter"/>
</dbReference>